<sequence>MRNADSVTRILDVVNADDTLPELKRTTLWKVLKKLGFKWEKRSRNNMLIERQDIILWRQNIMQSKLQQIAVPVTFTRINTST</sequence>
<proteinExistence type="predicted"/>
<reference evidence="1 2" key="1">
    <citation type="journal article" date="2024" name="BMC Genomics">
        <title>De novo assembly and annotation of Popillia japonica's genome with initial clues to its potential as an invasive pest.</title>
        <authorList>
            <person name="Cucini C."/>
            <person name="Boschi S."/>
            <person name="Funari R."/>
            <person name="Cardaioli E."/>
            <person name="Iannotti N."/>
            <person name="Marturano G."/>
            <person name="Paoli F."/>
            <person name="Bruttini M."/>
            <person name="Carapelli A."/>
            <person name="Frati F."/>
            <person name="Nardi F."/>
        </authorList>
    </citation>
    <scope>NUCLEOTIDE SEQUENCE [LARGE SCALE GENOMIC DNA]</scope>
    <source>
        <strain evidence="1">DMR45628</strain>
    </source>
</reference>
<evidence type="ECO:0000313" key="1">
    <source>
        <dbReference type="EMBL" id="KAK9731557.1"/>
    </source>
</evidence>
<keyword evidence="2" id="KW-1185">Reference proteome</keyword>
<organism evidence="1 2">
    <name type="scientific">Popillia japonica</name>
    <name type="common">Japanese beetle</name>
    <dbReference type="NCBI Taxonomy" id="7064"/>
    <lineage>
        <taxon>Eukaryota</taxon>
        <taxon>Metazoa</taxon>
        <taxon>Ecdysozoa</taxon>
        <taxon>Arthropoda</taxon>
        <taxon>Hexapoda</taxon>
        <taxon>Insecta</taxon>
        <taxon>Pterygota</taxon>
        <taxon>Neoptera</taxon>
        <taxon>Endopterygota</taxon>
        <taxon>Coleoptera</taxon>
        <taxon>Polyphaga</taxon>
        <taxon>Scarabaeiformia</taxon>
        <taxon>Scarabaeidae</taxon>
        <taxon>Rutelinae</taxon>
        <taxon>Popillia</taxon>
    </lineage>
</organism>
<comment type="caution">
    <text evidence="1">The sequence shown here is derived from an EMBL/GenBank/DDBJ whole genome shotgun (WGS) entry which is preliminary data.</text>
</comment>
<name>A0AAW1LBP6_POPJA</name>
<evidence type="ECO:0000313" key="2">
    <source>
        <dbReference type="Proteomes" id="UP001458880"/>
    </source>
</evidence>
<dbReference type="Proteomes" id="UP001458880">
    <property type="component" value="Unassembled WGS sequence"/>
</dbReference>
<protein>
    <recommendedName>
        <fullName evidence="3">Winged helix-turn helix domain-containing protein</fullName>
    </recommendedName>
</protein>
<evidence type="ECO:0008006" key="3">
    <source>
        <dbReference type="Google" id="ProtNLM"/>
    </source>
</evidence>
<dbReference type="AlphaFoldDB" id="A0AAW1LBP6"/>
<dbReference type="EMBL" id="JASPKY010000130">
    <property type="protein sequence ID" value="KAK9731557.1"/>
    <property type="molecule type" value="Genomic_DNA"/>
</dbReference>
<gene>
    <name evidence="1" type="ORF">QE152_g13536</name>
</gene>
<accession>A0AAW1LBP6</accession>